<dbReference type="GO" id="GO:0042602">
    <property type="term" value="F:riboflavin reductase (NADPH) activity"/>
    <property type="evidence" value="ECO:0007669"/>
    <property type="project" value="TreeGrafter"/>
</dbReference>
<keyword evidence="5" id="KW-1185">Reference proteome</keyword>
<sequence>MPAAEARAAERRAERFRDVLGHYASGVTVVATVVDGEPVGMTCQSFMSVSLEPPLVAFLPTRESRTFAAIEETGIFCVSFLAAEQSEISDQLAGPGEDKFAGLEWRPTVGTGSPVLDGAVGHVDCRLDAVHEAGDHVIVVGRVVGLDAGDERAPLLYHRGRYVTTRD</sequence>
<dbReference type="GO" id="GO:0010181">
    <property type="term" value="F:FMN binding"/>
    <property type="evidence" value="ECO:0007669"/>
    <property type="project" value="InterPro"/>
</dbReference>
<dbReference type="Gene3D" id="2.30.110.10">
    <property type="entry name" value="Electron Transport, Fmn-binding Protein, Chain A"/>
    <property type="match status" value="1"/>
</dbReference>
<proteinExistence type="inferred from homology"/>
<evidence type="ECO:0000256" key="1">
    <source>
        <dbReference type="ARBA" id="ARBA00008898"/>
    </source>
</evidence>
<keyword evidence="2" id="KW-0560">Oxidoreductase</keyword>
<comment type="similarity">
    <text evidence="1">Belongs to the non-flavoprotein flavin reductase family.</text>
</comment>
<reference evidence="4 5" key="1">
    <citation type="submission" date="2018-04" db="EMBL/GenBank/DDBJ databases">
        <title>Genome of Nocardioides gansuensis WSJ-1.</title>
        <authorList>
            <person name="Wu S."/>
            <person name="Wang G."/>
        </authorList>
    </citation>
    <scope>NUCLEOTIDE SEQUENCE [LARGE SCALE GENOMIC DNA]</scope>
    <source>
        <strain evidence="4 5">WSJ-1</strain>
    </source>
</reference>
<dbReference type="InterPro" id="IPR050268">
    <property type="entry name" value="NADH-dep_flavin_reductase"/>
</dbReference>
<dbReference type="EMBL" id="QDGZ01000004">
    <property type="protein sequence ID" value="PVG83053.1"/>
    <property type="molecule type" value="Genomic_DNA"/>
</dbReference>
<dbReference type="AlphaFoldDB" id="A0A2T8FBI5"/>
<dbReference type="Pfam" id="PF01613">
    <property type="entry name" value="Flavin_Reduct"/>
    <property type="match status" value="1"/>
</dbReference>
<name>A0A2T8FBI5_9ACTN</name>
<evidence type="ECO:0000256" key="2">
    <source>
        <dbReference type="ARBA" id="ARBA00023002"/>
    </source>
</evidence>
<dbReference type="PANTHER" id="PTHR30466">
    <property type="entry name" value="FLAVIN REDUCTASE"/>
    <property type="match status" value="1"/>
</dbReference>
<comment type="caution">
    <text evidence="4">The sequence shown here is derived from an EMBL/GenBank/DDBJ whole genome shotgun (WGS) entry which is preliminary data.</text>
</comment>
<evidence type="ECO:0000259" key="3">
    <source>
        <dbReference type="SMART" id="SM00903"/>
    </source>
</evidence>
<dbReference type="PANTHER" id="PTHR30466:SF11">
    <property type="entry name" value="FLAVIN-DEPENDENT MONOOXYGENASE, REDUCTASE SUBUNIT HSAB"/>
    <property type="match status" value="1"/>
</dbReference>
<accession>A0A2T8FBI5</accession>
<feature type="domain" description="Flavin reductase like" evidence="3">
    <location>
        <begin position="20"/>
        <end position="164"/>
    </location>
</feature>
<gene>
    <name evidence="4" type="ORF">DDE18_11215</name>
</gene>
<dbReference type="InterPro" id="IPR012349">
    <property type="entry name" value="Split_barrel_FMN-bd"/>
</dbReference>
<evidence type="ECO:0000313" key="5">
    <source>
        <dbReference type="Proteomes" id="UP000246018"/>
    </source>
</evidence>
<dbReference type="InterPro" id="IPR002563">
    <property type="entry name" value="Flavin_Rdtase-like_dom"/>
</dbReference>
<dbReference type="SMART" id="SM00903">
    <property type="entry name" value="Flavin_Reduct"/>
    <property type="match status" value="1"/>
</dbReference>
<evidence type="ECO:0000313" key="4">
    <source>
        <dbReference type="EMBL" id="PVG83053.1"/>
    </source>
</evidence>
<dbReference type="OrthoDB" id="9792858at2"/>
<organism evidence="4 5">
    <name type="scientific">Nocardioides gansuensis</name>
    <dbReference type="NCBI Taxonomy" id="2138300"/>
    <lineage>
        <taxon>Bacteria</taxon>
        <taxon>Bacillati</taxon>
        <taxon>Actinomycetota</taxon>
        <taxon>Actinomycetes</taxon>
        <taxon>Propionibacteriales</taxon>
        <taxon>Nocardioidaceae</taxon>
        <taxon>Nocardioides</taxon>
    </lineage>
</organism>
<dbReference type="SUPFAM" id="SSF50475">
    <property type="entry name" value="FMN-binding split barrel"/>
    <property type="match status" value="1"/>
</dbReference>
<protein>
    <recommendedName>
        <fullName evidence="3">Flavin reductase like domain-containing protein</fullName>
    </recommendedName>
</protein>
<dbReference type="Proteomes" id="UP000246018">
    <property type="component" value="Unassembled WGS sequence"/>
</dbReference>